<evidence type="ECO:0000256" key="3">
    <source>
        <dbReference type="ARBA" id="ARBA00023186"/>
    </source>
</evidence>
<dbReference type="RefSeq" id="WP_070964024.1">
    <property type="nucleotide sequence ID" value="NZ_CP017603.1"/>
</dbReference>
<comment type="similarity">
    <text evidence="4">Belongs to the SIMIBI class G3E GTPase family. ZNG1 subfamily.</text>
</comment>
<reference evidence="8 10" key="1">
    <citation type="submission" date="2016-10" db="EMBL/GenBank/DDBJ databases">
        <title>Complete Genome Sequence of Acetogen Clostridium formicoaceticum ATCC 27076.</title>
        <authorList>
            <person name="Bao T."/>
            <person name="Cheng C."/>
            <person name="Zhao J."/>
            <person name="Yang S.-T."/>
            <person name="Wang J."/>
            <person name="Wang M."/>
        </authorList>
    </citation>
    <scope>NUCLEOTIDE SEQUENCE [LARGE SCALE GENOMIC DNA]</scope>
    <source>
        <strain evidence="8 10">ATCC 27076</strain>
    </source>
</reference>
<sequence>MIKLDIISGFLGAGKTTFIKRLLQAFEKEEEKVVIVINEFGDVGIDGDLVQQEDYELYEITKGCLCCSLKEDFASTLLKIAEDIVPDRVVLEPSGIFVIQEAIELLAQERLADKYKINNLITIVDSIYFTKHDHPISLFLEKQILSASKLVLSKVQYIKEEEKKKVIHQLKQINPKAQVYKEPWHHYSNEDILEILGHIQCDYGRLNKKEASKLKHHYDHYSIKTDRVFDRASVMQLMEEVIEGRYGKVIRSKGVLLGRPDNIVFQYIDGTYDIEIFENDIEKGKMIFIGESIEKEALMNKI</sequence>
<evidence type="ECO:0000259" key="7">
    <source>
        <dbReference type="Pfam" id="PF07683"/>
    </source>
</evidence>
<dbReference type="SUPFAM" id="SSF52540">
    <property type="entry name" value="P-loop containing nucleoside triphosphate hydrolases"/>
    <property type="match status" value="1"/>
</dbReference>
<dbReference type="GO" id="GO:0005737">
    <property type="term" value="C:cytoplasm"/>
    <property type="evidence" value="ECO:0007669"/>
    <property type="project" value="TreeGrafter"/>
</dbReference>
<evidence type="ECO:0000313" key="10">
    <source>
        <dbReference type="Proteomes" id="UP000177894"/>
    </source>
</evidence>
<dbReference type="Pfam" id="PF07683">
    <property type="entry name" value="CobW_C"/>
    <property type="match status" value="1"/>
</dbReference>
<dbReference type="GO" id="GO:0000166">
    <property type="term" value="F:nucleotide binding"/>
    <property type="evidence" value="ECO:0007669"/>
    <property type="project" value="UniProtKB-KW"/>
</dbReference>
<dbReference type="Gene3D" id="3.30.1220.10">
    <property type="entry name" value="CobW-like, C-terminal domain"/>
    <property type="match status" value="1"/>
</dbReference>
<comment type="catalytic activity">
    <reaction evidence="5">
        <text>GTP + H2O = GDP + phosphate + H(+)</text>
        <dbReference type="Rhea" id="RHEA:19669"/>
        <dbReference type="ChEBI" id="CHEBI:15377"/>
        <dbReference type="ChEBI" id="CHEBI:15378"/>
        <dbReference type="ChEBI" id="CHEBI:37565"/>
        <dbReference type="ChEBI" id="CHEBI:43474"/>
        <dbReference type="ChEBI" id="CHEBI:58189"/>
    </reaction>
    <physiologicalReaction direction="left-to-right" evidence="5">
        <dbReference type="Rhea" id="RHEA:19670"/>
    </physiologicalReaction>
</comment>
<proteinExistence type="inferred from homology"/>
<feature type="domain" description="CobW/HypB/UreG nucleotide-binding" evidence="6">
    <location>
        <begin position="6"/>
        <end position="180"/>
    </location>
</feature>
<dbReference type="Proteomes" id="UP000177894">
    <property type="component" value="Chromosome"/>
</dbReference>
<organism evidence="9 11">
    <name type="scientific">Clostridium formicaceticum</name>
    <dbReference type="NCBI Taxonomy" id="1497"/>
    <lineage>
        <taxon>Bacteria</taxon>
        <taxon>Bacillati</taxon>
        <taxon>Bacillota</taxon>
        <taxon>Clostridia</taxon>
        <taxon>Eubacteriales</taxon>
        <taxon>Clostridiaceae</taxon>
        <taxon>Clostridium</taxon>
    </lineage>
</organism>
<evidence type="ECO:0000313" key="8">
    <source>
        <dbReference type="EMBL" id="AOY74948.1"/>
    </source>
</evidence>
<dbReference type="CDD" id="cd03112">
    <property type="entry name" value="CobW-like"/>
    <property type="match status" value="1"/>
</dbReference>
<protein>
    <submittedName>
        <fullName evidence="9">GTP-binding protein YjiA</fullName>
    </submittedName>
</protein>
<keyword evidence="1" id="KW-0547">Nucleotide-binding</keyword>
<evidence type="ECO:0000313" key="9">
    <source>
        <dbReference type="EMBL" id="ARE89356.1"/>
    </source>
</evidence>
<dbReference type="EMBL" id="CP020559">
    <property type="protein sequence ID" value="ARE89356.1"/>
    <property type="molecule type" value="Genomic_DNA"/>
</dbReference>
<dbReference type="AlphaFoldDB" id="A0AAC9WHV1"/>
<dbReference type="InterPro" id="IPR011629">
    <property type="entry name" value="CobW-like_C"/>
</dbReference>
<dbReference type="SUPFAM" id="SSF90002">
    <property type="entry name" value="Hypothetical protein YjiA, C-terminal domain"/>
    <property type="match status" value="1"/>
</dbReference>
<dbReference type="PANTHER" id="PTHR13748">
    <property type="entry name" value="COBW-RELATED"/>
    <property type="match status" value="1"/>
</dbReference>
<keyword evidence="2" id="KW-0378">Hydrolase</keyword>
<evidence type="ECO:0000256" key="1">
    <source>
        <dbReference type="ARBA" id="ARBA00022741"/>
    </source>
</evidence>
<dbReference type="Proteomes" id="UP000192478">
    <property type="component" value="Chromosome"/>
</dbReference>
<evidence type="ECO:0000256" key="2">
    <source>
        <dbReference type="ARBA" id="ARBA00022801"/>
    </source>
</evidence>
<dbReference type="Gene3D" id="3.40.50.300">
    <property type="entry name" value="P-loop containing nucleotide triphosphate hydrolases"/>
    <property type="match status" value="1"/>
</dbReference>
<accession>A0AAC9WHV1</accession>
<dbReference type="Pfam" id="PF02492">
    <property type="entry name" value="cobW"/>
    <property type="match status" value="1"/>
</dbReference>
<keyword evidence="10" id="KW-1185">Reference proteome</keyword>
<dbReference type="KEGG" id="cfm:BJL90_02610"/>
<dbReference type="InterPro" id="IPR051316">
    <property type="entry name" value="Zinc-reg_GTPase_activator"/>
</dbReference>
<dbReference type="GO" id="GO:0016787">
    <property type="term" value="F:hydrolase activity"/>
    <property type="evidence" value="ECO:0007669"/>
    <property type="project" value="UniProtKB-KW"/>
</dbReference>
<evidence type="ECO:0000256" key="4">
    <source>
        <dbReference type="ARBA" id="ARBA00034320"/>
    </source>
</evidence>
<evidence type="ECO:0000259" key="6">
    <source>
        <dbReference type="Pfam" id="PF02492"/>
    </source>
</evidence>
<evidence type="ECO:0000256" key="5">
    <source>
        <dbReference type="ARBA" id="ARBA00049117"/>
    </source>
</evidence>
<dbReference type="EMBL" id="CP017603">
    <property type="protein sequence ID" value="AOY74948.1"/>
    <property type="molecule type" value="Genomic_DNA"/>
</dbReference>
<dbReference type="InterPro" id="IPR036627">
    <property type="entry name" value="CobW-likC_sf"/>
</dbReference>
<evidence type="ECO:0000313" key="11">
    <source>
        <dbReference type="Proteomes" id="UP000192478"/>
    </source>
</evidence>
<dbReference type="InterPro" id="IPR003495">
    <property type="entry name" value="CobW/HypB/UreG_nucleotide-bd"/>
</dbReference>
<reference evidence="9 11" key="2">
    <citation type="submission" date="2017-03" db="EMBL/GenBank/DDBJ databases">
        <title>Complete sequence of Clostridium formicaceticum DSM 92.</title>
        <authorList>
            <person name="Poehlein A."/>
            <person name="Karl M."/>
            <person name="Bengelsdorf F.R."/>
            <person name="Duerre P."/>
            <person name="Daniel R."/>
        </authorList>
    </citation>
    <scope>NUCLEOTIDE SEQUENCE [LARGE SCALE GENOMIC DNA]</scope>
    <source>
        <strain evidence="9 11">DSM 92</strain>
    </source>
</reference>
<keyword evidence="3" id="KW-0143">Chaperone</keyword>
<dbReference type="PANTHER" id="PTHR13748:SF62">
    <property type="entry name" value="COBW DOMAIN-CONTAINING PROTEIN"/>
    <property type="match status" value="1"/>
</dbReference>
<dbReference type="InterPro" id="IPR027417">
    <property type="entry name" value="P-loop_NTPase"/>
</dbReference>
<name>A0AAC9WHV1_9CLOT</name>
<feature type="domain" description="CobW C-terminal" evidence="7">
    <location>
        <begin position="220"/>
        <end position="300"/>
    </location>
</feature>
<gene>
    <name evidence="9" type="primary">yjiA</name>
    <name evidence="8" type="ORF">BJL90_02610</name>
    <name evidence="9" type="ORF">CLFO_37630</name>
</gene>